<evidence type="ECO:0000256" key="7">
    <source>
        <dbReference type="PIRSR" id="PIRSR000099-1"/>
    </source>
</evidence>
<feature type="binding site" evidence="8">
    <location>
        <position position="245"/>
    </location>
    <ligand>
        <name>substrate</name>
    </ligand>
</feature>
<feature type="active site" description="Proton acceptor" evidence="7">
    <location>
        <position position="300"/>
    </location>
</feature>
<dbReference type="UniPathway" id="UPA00031">
    <property type="reaction ID" value="UER00014"/>
</dbReference>
<dbReference type="GO" id="GO:0005737">
    <property type="term" value="C:cytoplasm"/>
    <property type="evidence" value="ECO:0007669"/>
    <property type="project" value="TreeGrafter"/>
</dbReference>
<feature type="binding site" evidence="9">
    <location>
        <position position="248"/>
    </location>
    <ligand>
        <name>Zn(2+)</name>
        <dbReference type="ChEBI" id="CHEBI:29105"/>
    </ligand>
</feature>
<dbReference type="NCBIfam" id="TIGR00069">
    <property type="entry name" value="hisD"/>
    <property type="match status" value="1"/>
</dbReference>
<reference evidence="11" key="1">
    <citation type="journal article" date="2020" name="mSystems">
        <title>Genome- and Community-Level Interaction Insights into Carbon Utilization and Element Cycling Functions of Hydrothermarchaeota in Hydrothermal Sediment.</title>
        <authorList>
            <person name="Zhou Z."/>
            <person name="Liu Y."/>
            <person name="Xu W."/>
            <person name="Pan J."/>
            <person name="Luo Z.H."/>
            <person name="Li M."/>
        </authorList>
    </citation>
    <scope>NUCLEOTIDE SEQUENCE [LARGE SCALE GENOMIC DNA]</scope>
    <source>
        <strain evidence="11">SpSt-721</strain>
    </source>
</reference>
<dbReference type="PANTHER" id="PTHR21256:SF2">
    <property type="entry name" value="HISTIDINE BIOSYNTHESIS TRIFUNCTIONAL PROTEIN"/>
    <property type="match status" value="1"/>
</dbReference>
<dbReference type="SUPFAM" id="SSF53720">
    <property type="entry name" value="ALDH-like"/>
    <property type="match status" value="1"/>
</dbReference>
<gene>
    <name evidence="11" type="primary">hisD</name>
    <name evidence="11" type="ORF">ENV02_01495</name>
</gene>
<dbReference type="GO" id="GO:0051287">
    <property type="term" value="F:NAD binding"/>
    <property type="evidence" value="ECO:0007669"/>
    <property type="project" value="InterPro"/>
</dbReference>
<comment type="similarity">
    <text evidence="1 6 10">Belongs to the histidinol dehydrogenase family.</text>
</comment>
<evidence type="ECO:0000256" key="6">
    <source>
        <dbReference type="PIRNR" id="PIRNR000099"/>
    </source>
</evidence>
<evidence type="ECO:0000256" key="8">
    <source>
        <dbReference type="PIRSR" id="PIRSR000099-3"/>
    </source>
</evidence>
<comment type="caution">
    <text evidence="11">The sequence shown here is derived from an EMBL/GenBank/DDBJ whole genome shotgun (WGS) entry which is preliminary data.</text>
</comment>
<feature type="active site" description="Proton acceptor" evidence="7">
    <location>
        <position position="301"/>
    </location>
</feature>
<evidence type="ECO:0000256" key="10">
    <source>
        <dbReference type="RuleBase" id="RU004175"/>
    </source>
</evidence>
<proteinExistence type="inferred from homology"/>
<dbReference type="Gene3D" id="3.40.50.1980">
    <property type="entry name" value="Nitrogenase molybdenum iron protein domain"/>
    <property type="match status" value="2"/>
</dbReference>
<dbReference type="InterPro" id="IPR001692">
    <property type="entry name" value="Histidinol_DH_CS"/>
</dbReference>
<dbReference type="GO" id="GO:0000105">
    <property type="term" value="P:L-histidine biosynthetic process"/>
    <property type="evidence" value="ECO:0007669"/>
    <property type="project" value="UniProtKB-UniRule"/>
</dbReference>
<comment type="cofactor">
    <cofactor evidence="9">
        <name>Zn(2+)</name>
        <dbReference type="ChEBI" id="CHEBI:29105"/>
    </cofactor>
    <text evidence="9">Binds 1 zinc ion per subunit.</text>
</comment>
<sequence length="400" mass="44654">MTILRNLPSGRSRDFGDVVEYVKNIIEYVKIYGDKALIEFTRKFDGVEIEGIKIDAKELEKCMDLLPNNVKNSIDIIYNHLFNIHYTTLPKDIKININGVIMGISWRSIYRVGIYVPGGVKSYPSTLLMAGVPAVVAGVKEIYISSPPMKNKCVDPAIAYIAMKINAKEVYRIGGAHAIAAMAYGTESVSKVDKIVGPGNIYVQVAKYLVQGDVDIDGVEGPTELVIIADEHADYRKIALDMMAQSEHGKDVLVMLLTPSDKLINEVEKELAHDKIHRYYLIKVKDIDEALEIANKLAPEHLSLYIKESQKYLEKVMNSGAVTMDSESPSMIDYLGPNHILPTNGWAKTRGALTVYDFLKPIAILYNSKDIDKELLDAAKVLARYEGFIIHEQSIGVRYV</sequence>
<dbReference type="CDD" id="cd06572">
    <property type="entry name" value="Histidinol_dh"/>
    <property type="match status" value="1"/>
</dbReference>
<comment type="function">
    <text evidence="6">Catalyzes the sequential NAD-dependent oxidations of L-histidinol to L-histidinaldehyde and then to L-histidine.</text>
</comment>
<dbReference type="PRINTS" id="PR00083">
    <property type="entry name" value="HOLDHDRGNASE"/>
</dbReference>
<keyword evidence="5 6" id="KW-0560">Oxidoreductase</keyword>
<dbReference type="PROSITE" id="PS00611">
    <property type="entry name" value="HISOL_DEHYDROGENASE"/>
    <property type="match status" value="1"/>
</dbReference>
<feature type="binding site" evidence="8">
    <location>
        <position position="391"/>
    </location>
    <ligand>
        <name>substrate</name>
    </ligand>
</feature>
<dbReference type="AlphaFoldDB" id="A0A7J3QEB5"/>
<feature type="binding site" evidence="9">
    <location>
        <position position="333"/>
    </location>
    <ligand>
        <name>Zn(2+)</name>
        <dbReference type="ChEBI" id="CHEBI:29105"/>
    </ligand>
</feature>
<dbReference type="GO" id="GO:0004399">
    <property type="term" value="F:histidinol dehydrogenase activity"/>
    <property type="evidence" value="ECO:0007669"/>
    <property type="project" value="UniProtKB-UniRule"/>
</dbReference>
<keyword evidence="3 9" id="KW-0479">Metal-binding</keyword>
<evidence type="ECO:0000256" key="9">
    <source>
        <dbReference type="PIRSR" id="PIRSR000099-4"/>
    </source>
</evidence>
<keyword evidence="6" id="KW-0368">Histidine biosynthesis</keyword>
<dbReference type="Pfam" id="PF00815">
    <property type="entry name" value="Histidinol_dh"/>
    <property type="match status" value="1"/>
</dbReference>
<name>A0A7J3QEB5_9CREN</name>
<comment type="pathway">
    <text evidence="6">Amino-acid biosynthesis; L-histidine biosynthesis; L-histidine from 5-phospho-alpha-D-ribose 1-diphosphate: step 9/9.</text>
</comment>
<dbReference type="InterPro" id="IPR022695">
    <property type="entry name" value="Histidinol_DH_monofunct"/>
</dbReference>
<dbReference type="Gene3D" id="1.20.5.1300">
    <property type="match status" value="1"/>
</dbReference>
<organism evidence="11">
    <name type="scientific">Ignisphaera aggregans</name>
    <dbReference type="NCBI Taxonomy" id="334771"/>
    <lineage>
        <taxon>Archaea</taxon>
        <taxon>Thermoproteota</taxon>
        <taxon>Thermoprotei</taxon>
        <taxon>Desulfurococcales</taxon>
        <taxon>Desulfurococcaceae</taxon>
        <taxon>Ignisphaera</taxon>
    </lineage>
</organism>
<dbReference type="PIRSF" id="PIRSF000099">
    <property type="entry name" value="Histidinol_dh"/>
    <property type="match status" value="1"/>
</dbReference>
<comment type="catalytic activity">
    <reaction evidence="6">
        <text>L-histidinol + 2 NAD(+) + H2O = L-histidine + 2 NADH + 3 H(+)</text>
        <dbReference type="Rhea" id="RHEA:20641"/>
        <dbReference type="ChEBI" id="CHEBI:15377"/>
        <dbReference type="ChEBI" id="CHEBI:15378"/>
        <dbReference type="ChEBI" id="CHEBI:57540"/>
        <dbReference type="ChEBI" id="CHEBI:57595"/>
        <dbReference type="ChEBI" id="CHEBI:57699"/>
        <dbReference type="ChEBI" id="CHEBI:57945"/>
        <dbReference type="EC" id="1.1.1.23"/>
    </reaction>
</comment>
<feature type="binding site" evidence="8">
    <location>
        <position position="333"/>
    </location>
    <ligand>
        <name>substrate</name>
    </ligand>
</feature>
<evidence type="ECO:0000313" key="11">
    <source>
        <dbReference type="EMBL" id="HGV66474.1"/>
    </source>
</evidence>
<keyword evidence="6" id="KW-0520">NAD</keyword>
<evidence type="ECO:0000256" key="3">
    <source>
        <dbReference type="ARBA" id="ARBA00022723"/>
    </source>
</evidence>
<feature type="binding site" evidence="8">
    <location>
        <position position="248"/>
    </location>
    <ligand>
        <name>substrate</name>
    </ligand>
</feature>
<dbReference type="InterPro" id="IPR016161">
    <property type="entry name" value="Ald_DH/histidinol_DH"/>
</dbReference>
<evidence type="ECO:0000256" key="5">
    <source>
        <dbReference type="ARBA" id="ARBA00023002"/>
    </source>
</evidence>
<dbReference type="PANTHER" id="PTHR21256">
    <property type="entry name" value="HISTIDINOL DEHYDROGENASE HDH"/>
    <property type="match status" value="1"/>
</dbReference>
<keyword evidence="4 9" id="KW-0862">Zinc</keyword>
<dbReference type="GO" id="GO:0046872">
    <property type="term" value="F:metal ion binding"/>
    <property type="evidence" value="ECO:0007669"/>
    <property type="project" value="UniProtKB-KW"/>
</dbReference>
<evidence type="ECO:0000256" key="4">
    <source>
        <dbReference type="ARBA" id="ARBA00022833"/>
    </source>
</evidence>
<feature type="binding site" evidence="9">
    <location>
        <position position="245"/>
    </location>
    <ligand>
        <name>Zn(2+)</name>
        <dbReference type="ChEBI" id="CHEBI:29105"/>
    </ligand>
</feature>
<evidence type="ECO:0000256" key="1">
    <source>
        <dbReference type="ARBA" id="ARBA00010178"/>
    </source>
</evidence>
<accession>A0A7J3QEB5</accession>
<keyword evidence="6" id="KW-0028">Amino-acid biosynthesis</keyword>
<dbReference type="InterPro" id="IPR012131">
    <property type="entry name" value="Hstdl_DH"/>
</dbReference>
<protein>
    <recommendedName>
        <fullName evidence="2 6">Histidinol dehydrogenase</fullName>
        <shortName evidence="6">HDH</shortName>
        <ecNumber evidence="6">1.1.1.23</ecNumber>
    </recommendedName>
</protein>
<feature type="binding site" evidence="8">
    <location>
        <position position="223"/>
    </location>
    <ligand>
        <name>substrate</name>
    </ligand>
</feature>
<feature type="binding site" evidence="8">
    <location>
        <position position="386"/>
    </location>
    <ligand>
        <name>substrate</name>
    </ligand>
</feature>
<dbReference type="EMBL" id="DTET01000077">
    <property type="protein sequence ID" value="HGV66474.1"/>
    <property type="molecule type" value="Genomic_DNA"/>
</dbReference>
<dbReference type="EC" id="1.1.1.23" evidence="6"/>
<evidence type="ECO:0000256" key="2">
    <source>
        <dbReference type="ARBA" id="ARBA00016531"/>
    </source>
</evidence>
<feature type="binding site" evidence="9">
    <location>
        <position position="391"/>
    </location>
    <ligand>
        <name>Zn(2+)</name>
        <dbReference type="ChEBI" id="CHEBI:29105"/>
    </ligand>
</feature>
<dbReference type="FunFam" id="3.40.50.1980:FF:000001">
    <property type="entry name" value="Histidinol dehydrogenase"/>
    <property type="match status" value="1"/>
</dbReference>
<feature type="binding site" evidence="8">
    <location>
        <position position="301"/>
    </location>
    <ligand>
        <name>substrate</name>
    </ligand>
</feature>